<protein>
    <submittedName>
        <fullName evidence="1">Uncharacterized protein</fullName>
    </submittedName>
</protein>
<dbReference type="EMBL" id="BGPR01001854">
    <property type="protein sequence ID" value="GBM63183.1"/>
    <property type="molecule type" value="Genomic_DNA"/>
</dbReference>
<keyword evidence="2" id="KW-1185">Reference proteome</keyword>
<sequence length="141" mass="15804">MNPPSPNLVGNSLESHSRHLSPYLSAMQQIANTEDEGHFSSFIEVLDSCNDKFGSSTRDLRKITERLKKISSVGQWEKFSHTAGGSIPMRIIEMALLFEYKLFQLPAELLKLQREANDFQLAGLLQVLCSPRKGNIASLKI</sequence>
<comment type="caution">
    <text evidence="1">The sequence shown here is derived from an EMBL/GenBank/DDBJ whole genome shotgun (WGS) entry which is preliminary data.</text>
</comment>
<evidence type="ECO:0000313" key="2">
    <source>
        <dbReference type="Proteomes" id="UP000499080"/>
    </source>
</evidence>
<proteinExistence type="predicted"/>
<name>A0A4Y2HD13_ARAVE</name>
<dbReference type="Proteomes" id="UP000499080">
    <property type="component" value="Unassembled WGS sequence"/>
</dbReference>
<reference evidence="1 2" key="1">
    <citation type="journal article" date="2019" name="Sci. Rep.">
        <title>Orb-weaving spider Araneus ventricosus genome elucidates the spidroin gene catalogue.</title>
        <authorList>
            <person name="Kono N."/>
            <person name="Nakamura H."/>
            <person name="Ohtoshi R."/>
            <person name="Moran D.A.P."/>
            <person name="Shinohara A."/>
            <person name="Yoshida Y."/>
            <person name="Fujiwara M."/>
            <person name="Mori M."/>
            <person name="Tomita M."/>
            <person name="Arakawa K."/>
        </authorList>
    </citation>
    <scope>NUCLEOTIDE SEQUENCE [LARGE SCALE GENOMIC DNA]</scope>
</reference>
<accession>A0A4Y2HD13</accession>
<dbReference type="AlphaFoldDB" id="A0A4Y2HD13"/>
<organism evidence="1 2">
    <name type="scientific">Araneus ventricosus</name>
    <name type="common">Orbweaver spider</name>
    <name type="synonym">Epeira ventricosa</name>
    <dbReference type="NCBI Taxonomy" id="182803"/>
    <lineage>
        <taxon>Eukaryota</taxon>
        <taxon>Metazoa</taxon>
        <taxon>Ecdysozoa</taxon>
        <taxon>Arthropoda</taxon>
        <taxon>Chelicerata</taxon>
        <taxon>Arachnida</taxon>
        <taxon>Araneae</taxon>
        <taxon>Araneomorphae</taxon>
        <taxon>Entelegynae</taxon>
        <taxon>Araneoidea</taxon>
        <taxon>Araneidae</taxon>
        <taxon>Araneus</taxon>
    </lineage>
</organism>
<evidence type="ECO:0000313" key="1">
    <source>
        <dbReference type="EMBL" id="GBM63183.1"/>
    </source>
</evidence>
<dbReference type="OrthoDB" id="6783205at2759"/>
<gene>
    <name evidence="1" type="ORF">AVEN_185560_1</name>
</gene>